<keyword evidence="1" id="KW-0472">Membrane</keyword>
<comment type="caution">
    <text evidence="2">The sequence shown here is derived from an EMBL/GenBank/DDBJ whole genome shotgun (WGS) entry which is preliminary data.</text>
</comment>
<organism evidence="2 4">
    <name type="scientific">Pedobacter alluvionis</name>
    <dbReference type="NCBI Taxonomy" id="475253"/>
    <lineage>
        <taxon>Bacteria</taxon>
        <taxon>Pseudomonadati</taxon>
        <taxon>Bacteroidota</taxon>
        <taxon>Sphingobacteriia</taxon>
        <taxon>Sphingobacteriales</taxon>
        <taxon>Sphingobacteriaceae</taxon>
        <taxon>Pedobacter</taxon>
    </lineage>
</organism>
<keyword evidence="1" id="KW-1133">Transmembrane helix</keyword>
<dbReference type="RefSeq" id="WP_121286643.1">
    <property type="nucleotide sequence ID" value="NZ_RCCK01000014.1"/>
</dbReference>
<accession>A0A497XT63</accession>
<dbReference type="EMBL" id="RCCK01000014">
    <property type="protein sequence ID" value="RLJ72640.1"/>
    <property type="molecule type" value="Genomic_DNA"/>
</dbReference>
<dbReference type="AlphaFoldDB" id="A0A497XT63"/>
<dbReference type="EMBL" id="SOPX01000007">
    <property type="protein sequence ID" value="TFB28050.1"/>
    <property type="molecule type" value="Genomic_DNA"/>
</dbReference>
<evidence type="ECO:0000256" key="1">
    <source>
        <dbReference type="SAM" id="Phobius"/>
    </source>
</evidence>
<name>A0A497XT63_9SPHI</name>
<evidence type="ECO:0000313" key="5">
    <source>
        <dbReference type="Proteomes" id="UP000297429"/>
    </source>
</evidence>
<reference evidence="2 4" key="1">
    <citation type="submission" date="2018-10" db="EMBL/GenBank/DDBJ databases">
        <title>Genomic Encyclopedia of Archaeal and Bacterial Type Strains, Phase II (KMG-II): from individual species to whole genera.</title>
        <authorList>
            <person name="Goeker M."/>
        </authorList>
    </citation>
    <scope>NUCLEOTIDE SEQUENCE [LARGE SCALE GENOMIC DNA]</scope>
    <source>
        <strain evidence="2 4">DSM 19624</strain>
    </source>
</reference>
<evidence type="ECO:0000313" key="4">
    <source>
        <dbReference type="Proteomes" id="UP000273898"/>
    </source>
</evidence>
<feature type="transmembrane region" description="Helical" evidence="1">
    <location>
        <begin position="6"/>
        <end position="25"/>
    </location>
</feature>
<keyword evidence="1" id="KW-0812">Transmembrane</keyword>
<reference evidence="3 5" key="2">
    <citation type="submission" date="2019-03" db="EMBL/GenBank/DDBJ databases">
        <authorList>
            <person name="He R.-H."/>
        </authorList>
    </citation>
    <scope>NUCLEOTIDE SEQUENCE [LARGE SCALE GENOMIC DNA]</scope>
    <source>
        <strain evidence="3 5">DSM 19624</strain>
    </source>
</reference>
<sequence>MKFNNSYLPLFFFCGALLYAPLIMLTNGKHCKEKADTKAGIGKHHNAVKQTVKVSDTCSSDSTLFSDYFMINTLPY</sequence>
<dbReference type="Proteomes" id="UP000273898">
    <property type="component" value="Unassembled WGS sequence"/>
</dbReference>
<dbReference type="Proteomes" id="UP000297429">
    <property type="component" value="Unassembled WGS sequence"/>
</dbReference>
<evidence type="ECO:0000313" key="2">
    <source>
        <dbReference type="EMBL" id="RLJ72640.1"/>
    </source>
</evidence>
<dbReference type="OrthoDB" id="9872098at2"/>
<evidence type="ECO:0000313" key="3">
    <source>
        <dbReference type="EMBL" id="TFB28050.1"/>
    </source>
</evidence>
<proteinExistence type="predicted"/>
<gene>
    <name evidence="2" type="ORF">BCL90_4271</name>
    <name evidence="3" type="ORF">E3V97_23760</name>
</gene>
<keyword evidence="5" id="KW-1185">Reference proteome</keyword>
<protein>
    <submittedName>
        <fullName evidence="2">Uncharacterized protein</fullName>
    </submittedName>
</protein>